<sequence>MTPAFSFMLAAFGLLAILGVPLSFTTGIAALLYFLISDQSLRTIAHQFFTSIDSFVLLAVPLFVMAGHVMAECRITDNIVNLANLLVGRMRGGLAQVNVVASMMFGGCSGSALADVAGLGSVLIPAMKKNGYSESFSAAVTVASSVQGPILPPSIPMVIFASVAQVSTGALLVGGAVPGILLGLAQMFVVWIIARKRGYRSSAGRYATREIVAICRSAIPALLMPVILMGGILSGIFTPTEAASVAVGYALLLGFLLYRNLSLSALVRIGARVARDSAAIFFLIGTAGIFGWILAVAQLPQEAAEWIRGASVDPLMILLLINVLLLVWGMFMDAAPALLILGPVLTPIATAAGVDPVHFGVIMVFNLMIGLMTPPYGLCLFASTAITSKETGIGAISREVLPFLAISIAVLMLITLVPELVLFLPRMAGLI</sequence>
<feature type="transmembrane region" description="Helical" evidence="7">
    <location>
        <begin position="214"/>
        <end position="236"/>
    </location>
</feature>
<dbReference type="GO" id="GO:0005886">
    <property type="term" value="C:plasma membrane"/>
    <property type="evidence" value="ECO:0007669"/>
    <property type="project" value="UniProtKB-SubCell"/>
</dbReference>
<comment type="function">
    <text evidence="7">Part of the tripartite ATP-independent periplasmic (TRAP) transport system.</text>
</comment>
<evidence type="ECO:0000313" key="10">
    <source>
        <dbReference type="Proteomes" id="UP000199093"/>
    </source>
</evidence>
<evidence type="ECO:0000313" key="9">
    <source>
        <dbReference type="EMBL" id="SDJ39224.1"/>
    </source>
</evidence>
<evidence type="ECO:0000259" key="8">
    <source>
        <dbReference type="Pfam" id="PF06808"/>
    </source>
</evidence>
<dbReference type="RefSeq" id="WP_089851477.1">
    <property type="nucleotide sequence ID" value="NZ_FNEJ01000029.1"/>
</dbReference>
<feature type="transmembrane region" description="Helical" evidence="7">
    <location>
        <begin position="317"/>
        <end position="345"/>
    </location>
</feature>
<comment type="subunit">
    <text evidence="7">The complex comprises the extracytoplasmic solute receptor protein and the two transmembrane proteins.</text>
</comment>
<dbReference type="PIRSF" id="PIRSF006066">
    <property type="entry name" value="HI0050"/>
    <property type="match status" value="1"/>
</dbReference>
<feature type="transmembrane region" description="Helical" evidence="7">
    <location>
        <begin position="357"/>
        <end position="383"/>
    </location>
</feature>
<dbReference type="Pfam" id="PF06808">
    <property type="entry name" value="DctM"/>
    <property type="match status" value="1"/>
</dbReference>
<feature type="transmembrane region" description="Helical" evidence="7">
    <location>
        <begin position="242"/>
        <end position="258"/>
    </location>
</feature>
<reference evidence="9 10" key="1">
    <citation type="submission" date="2016-10" db="EMBL/GenBank/DDBJ databases">
        <authorList>
            <person name="de Groot N.N."/>
        </authorList>
    </citation>
    <scope>NUCLEOTIDE SEQUENCE [LARGE SCALE GENOMIC DNA]</scope>
    <source>
        <strain evidence="9 10">DSM 26424</strain>
    </source>
</reference>
<evidence type="ECO:0000256" key="3">
    <source>
        <dbReference type="ARBA" id="ARBA00022519"/>
    </source>
</evidence>
<evidence type="ECO:0000256" key="1">
    <source>
        <dbReference type="ARBA" id="ARBA00004429"/>
    </source>
</evidence>
<proteinExistence type="inferred from homology"/>
<dbReference type="Proteomes" id="UP000199093">
    <property type="component" value="Unassembled WGS sequence"/>
</dbReference>
<feature type="transmembrane region" description="Helical" evidence="7">
    <location>
        <begin position="6"/>
        <end position="36"/>
    </location>
</feature>
<keyword evidence="6 7" id="KW-0472">Membrane</keyword>
<accession>A0A1G8TCV8</accession>
<dbReference type="GO" id="GO:0022857">
    <property type="term" value="F:transmembrane transporter activity"/>
    <property type="evidence" value="ECO:0007669"/>
    <property type="project" value="UniProtKB-UniRule"/>
</dbReference>
<name>A0A1G8TCV8_9RHOB</name>
<evidence type="ECO:0000256" key="5">
    <source>
        <dbReference type="ARBA" id="ARBA00022989"/>
    </source>
</evidence>
<feature type="transmembrane region" description="Helical" evidence="7">
    <location>
        <begin position="48"/>
        <end position="71"/>
    </location>
</feature>
<evidence type="ECO:0000256" key="4">
    <source>
        <dbReference type="ARBA" id="ARBA00022692"/>
    </source>
</evidence>
<evidence type="ECO:0000256" key="2">
    <source>
        <dbReference type="ARBA" id="ARBA00022475"/>
    </source>
</evidence>
<feature type="transmembrane region" description="Helical" evidence="7">
    <location>
        <begin position="99"/>
        <end position="124"/>
    </location>
</feature>
<dbReference type="InterPro" id="IPR004681">
    <property type="entry name" value="TRAP_DctM"/>
</dbReference>
<dbReference type="OrthoDB" id="9790209at2"/>
<comment type="subcellular location">
    <subcellularLocation>
        <location evidence="1 7">Cell inner membrane</location>
        <topology evidence="1 7">Multi-pass membrane protein</topology>
    </subcellularLocation>
</comment>
<keyword evidence="7" id="KW-0813">Transport</keyword>
<dbReference type="AlphaFoldDB" id="A0A1G8TCV8"/>
<dbReference type="STRING" id="555512.SAMN04487993_10298"/>
<keyword evidence="10" id="KW-1185">Reference proteome</keyword>
<protein>
    <recommendedName>
        <fullName evidence="7">TRAP transporter large permease protein</fullName>
    </recommendedName>
</protein>
<evidence type="ECO:0000256" key="7">
    <source>
        <dbReference type="RuleBase" id="RU369079"/>
    </source>
</evidence>
<dbReference type="NCBIfam" id="TIGR00786">
    <property type="entry name" value="dctM"/>
    <property type="match status" value="1"/>
</dbReference>
<dbReference type="PANTHER" id="PTHR33362">
    <property type="entry name" value="SIALIC ACID TRAP TRANSPORTER PERMEASE PROTEIN SIAT-RELATED"/>
    <property type="match status" value="1"/>
</dbReference>
<comment type="caution">
    <text evidence="7">Lacks conserved residue(s) required for the propagation of feature annotation.</text>
</comment>
<dbReference type="InterPro" id="IPR010656">
    <property type="entry name" value="DctM"/>
</dbReference>
<dbReference type="EMBL" id="FNEJ01000029">
    <property type="protein sequence ID" value="SDJ39224.1"/>
    <property type="molecule type" value="Genomic_DNA"/>
</dbReference>
<keyword evidence="3 7" id="KW-0997">Cell inner membrane</keyword>
<keyword evidence="5 7" id="KW-1133">Transmembrane helix</keyword>
<feature type="transmembrane region" description="Helical" evidence="7">
    <location>
        <begin position="278"/>
        <end position="297"/>
    </location>
</feature>
<dbReference type="PANTHER" id="PTHR33362:SF3">
    <property type="entry name" value="SIALIC ACID TRAP TRANSPORTER PERMEASE PROTEIN SIAT"/>
    <property type="match status" value="1"/>
</dbReference>
<organism evidence="9 10">
    <name type="scientific">Salipiger marinus</name>
    <dbReference type="NCBI Taxonomy" id="555512"/>
    <lineage>
        <taxon>Bacteria</taxon>
        <taxon>Pseudomonadati</taxon>
        <taxon>Pseudomonadota</taxon>
        <taxon>Alphaproteobacteria</taxon>
        <taxon>Rhodobacterales</taxon>
        <taxon>Roseobacteraceae</taxon>
        <taxon>Salipiger</taxon>
    </lineage>
</organism>
<comment type="similarity">
    <text evidence="7">Belongs to the TRAP transporter large permease family.</text>
</comment>
<feature type="transmembrane region" description="Helical" evidence="7">
    <location>
        <begin position="170"/>
        <end position="193"/>
    </location>
</feature>
<feature type="transmembrane region" description="Helical" evidence="7">
    <location>
        <begin position="403"/>
        <end position="424"/>
    </location>
</feature>
<gene>
    <name evidence="9" type="ORF">SAMN04487993_10298</name>
</gene>
<feature type="domain" description="TRAP C4-dicarboxylate transport system permease DctM subunit" evidence="8">
    <location>
        <begin position="11"/>
        <end position="420"/>
    </location>
</feature>
<evidence type="ECO:0000256" key="6">
    <source>
        <dbReference type="ARBA" id="ARBA00023136"/>
    </source>
</evidence>
<keyword evidence="4 7" id="KW-0812">Transmembrane</keyword>
<keyword evidence="2" id="KW-1003">Cell membrane</keyword>